<sequence>SYYVTLLNFSPGSRATDAPLILRGHSFPSTHDRSVFTLLWISLIKPSGLQMKPEKRYMETATVLEKESSFNLTRFEVCDNVDLETVLMEYQSYYYIKFQKYPKLTKKLLEQ</sequence>
<evidence type="ECO:0000313" key="2">
    <source>
        <dbReference type="Proteomes" id="UP000316079"/>
    </source>
</evidence>
<protein>
    <submittedName>
        <fullName evidence="1">Uncharacterized protein</fullName>
    </submittedName>
</protein>
<comment type="caution">
    <text evidence="1">The sequence shown here is derived from an EMBL/GenBank/DDBJ whole genome shotgun (WGS) entry which is preliminary data.</text>
</comment>
<gene>
    <name evidence="1" type="ORF">DNTS_026621</name>
</gene>
<dbReference type="OrthoDB" id="191529at2759"/>
<dbReference type="AlphaFoldDB" id="A0A553QDM5"/>
<keyword evidence="2" id="KW-1185">Reference proteome</keyword>
<proteinExistence type="predicted"/>
<feature type="non-terminal residue" evidence="1">
    <location>
        <position position="1"/>
    </location>
</feature>
<organism evidence="1 2">
    <name type="scientific">Danionella cerebrum</name>
    <dbReference type="NCBI Taxonomy" id="2873325"/>
    <lineage>
        <taxon>Eukaryota</taxon>
        <taxon>Metazoa</taxon>
        <taxon>Chordata</taxon>
        <taxon>Craniata</taxon>
        <taxon>Vertebrata</taxon>
        <taxon>Euteleostomi</taxon>
        <taxon>Actinopterygii</taxon>
        <taxon>Neopterygii</taxon>
        <taxon>Teleostei</taxon>
        <taxon>Ostariophysi</taxon>
        <taxon>Cypriniformes</taxon>
        <taxon>Danionidae</taxon>
        <taxon>Danioninae</taxon>
        <taxon>Danionella</taxon>
    </lineage>
</organism>
<dbReference type="Proteomes" id="UP000316079">
    <property type="component" value="Unassembled WGS sequence"/>
</dbReference>
<dbReference type="STRING" id="623744.A0A553QDM5"/>
<feature type="non-terminal residue" evidence="1">
    <location>
        <position position="111"/>
    </location>
</feature>
<reference evidence="1 2" key="1">
    <citation type="journal article" date="2019" name="Sci. Data">
        <title>Hybrid genome assembly and annotation of Danionella translucida.</title>
        <authorList>
            <person name="Kadobianskyi M."/>
            <person name="Schulze L."/>
            <person name="Schuelke M."/>
            <person name="Judkewitz B."/>
        </authorList>
    </citation>
    <scope>NUCLEOTIDE SEQUENCE [LARGE SCALE GENOMIC DNA]</scope>
    <source>
        <strain evidence="1 2">Bolton</strain>
    </source>
</reference>
<dbReference type="EMBL" id="SRMA01026071">
    <property type="protein sequence ID" value="TRY88027.1"/>
    <property type="molecule type" value="Genomic_DNA"/>
</dbReference>
<accession>A0A553QDM5</accession>
<evidence type="ECO:0000313" key="1">
    <source>
        <dbReference type="EMBL" id="TRY88027.1"/>
    </source>
</evidence>
<name>A0A553QDM5_9TELE</name>